<feature type="transmembrane region" description="Helical" evidence="2">
    <location>
        <begin position="248"/>
        <end position="268"/>
    </location>
</feature>
<feature type="transmembrane region" description="Helical" evidence="2">
    <location>
        <begin position="151"/>
        <end position="171"/>
    </location>
</feature>
<name>A0AAW0Z1C0_9TREE</name>
<keyword evidence="2" id="KW-0812">Transmembrane</keyword>
<dbReference type="GeneID" id="92180610"/>
<evidence type="ECO:0000313" key="3">
    <source>
        <dbReference type="EMBL" id="KAK8854613.1"/>
    </source>
</evidence>
<dbReference type="KEGG" id="kne:92180610"/>
<feature type="compositionally biased region" description="Polar residues" evidence="1">
    <location>
        <begin position="348"/>
        <end position="361"/>
    </location>
</feature>
<feature type="compositionally biased region" description="Basic residues" evidence="1">
    <location>
        <begin position="621"/>
        <end position="632"/>
    </location>
</feature>
<keyword evidence="2" id="KW-0472">Membrane</keyword>
<feature type="region of interest" description="Disordered" evidence="1">
    <location>
        <begin position="559"/>
        <end position="661"/>
    </location>
</feature>
<gene>
    <name evidence="3" type="ORF">IAR55_003352</name>
</gene>
<feature type="region of interest" description="Disordered" evidence="1">
    <location>
        <begin position="299"/>
        <end position="320"/>
    </location>
</feature>
<feature type="compositionally biased region" description="Low complexity" evidence="1">
    <location>
        <begin position="299"/>
        <end position="309"/>
    </location>
</feature>
<dbReference type="AlphaFoldDB" id="A0AAW0Z1C0"/>
<feature type="compositionally biased region" description="Basic and acidic residues" evidence="1">
    <location>
        <begin position="633"/>
        <end position="647"/>
    </location>
</feature>
<feature type="transmembrane region" description="Helical" evidence="2">
    <location>
        <begin position="220"/>
        <end position="242"/>
    </location>
</feature>
<keyword evidence="4" id="KW-1185">Reference proteome</keyword>
<organism evidence="3 4">
    <name type="scientific">Kwoniella newhampshirensis</name>
    <dbReference type="NCBI Taxonomy" id="1651941"/>
    <lineage>
        <taxon>Eukaryota</taxon>
        <taxon>Fungi</taxon>
        <taxon>Dikarya</taxon>
        <taxon>Basidiomycota</taxon>
        <taxon>Agaricomycotina</taxon>
        <taxon>Tremellomycetes</taxon>
        <taxon>Tremellales</taxon>
        <taxon>Cryptococcaceae</taxon>
        <taxon>Kwoniella</taxon>
    </lineage>
</organism>
<feature type="region of interest" description="Disordered" evidence="1">
    <location>
        <begin position="348"/>
        <end position="445"/>
    </location>
</feature>
<sequence>MEAVMPMVDQIMDSDPYLEYQPAFAYALPIQLLVNGITVTLLCVLLIHLLFTTQYHYPLAPLNYILQLLSILTVLISVIIKIVIILDQTSDSADQWPYSLDYVAVSIPPQSWTTGRCAAWFLLQALNNGLSNITHIQFLTLLYPSRTEARLIIFVLGPLAIASSALVFSALSPHQTVLDISDAIRNVFNSTLLLIFTISLVIWGFFVNRRRAWRFDGGTAVFGVGSLFLAAVSTSFNFVAVAEDGIDWLQHLLFAAVLWQVWLGWWWWVGSGMGIGEVEDIMERAERKKRKQAKVASRARAAAARSNAKPTANSPNTSVTGRLRAGSLAAGLADGFASGVTSILKNSRSGNLTRRQTARSYSNDEHRAEEGSLAIEMDDLARRRQTEDEQHVEFEASQAQGPSASDSNANSNSRTGGGTIRQSTNSETSSTSATPSLHPPTTLGQLFSYPTTWLAVYLRRLRKAHEEAAKSQALERAEKRQKVFSEGGEAARPDSVIGTSSGGGPGIGLAQAQRASARQEAGVVSGEDVGWGLGRFGIRKHEESARRLRQAGEIMSDNRLLSGQVGESTPDEVVGESSRTGTMALAPETSGRTAAGLAGDGDWEDIDSSNDTSSSGAAAAARRKASNGKGKRKAEGQEQGERPDQPVDRTGQGSGWSWWGPLKEWRLNDRSLF</sequence>
<feature type="compositionally biased region" description="Polar residues" evidence="1">
    <location>
        <begin position="310"/>
        <end position="320"/>
    </location>
</feature>
<evidence type="ECO:0000256" key="1">
    <source>
        <dbReference type="SAM" id="MobiDB-lite"/>
    </source>
</evidence>
<accession>A0AAW0Z1C0</accession>
<protein>
    <submittedName>
        <fullName evidence="3">Uncharacterized protein</fullName>
    </submittedName>
</protein>
<feature type="transmembrane region" description="Helical" evidence="2">
    <location>
        <begin position="64"/>
        <end position="86"/>
    </location>
</feature>
<feature type="transmembrane region" description="Helical" evidence="2">
    <location>
        <begin position="32"/>
        <end position="52"/>
    </location>
</feature>
<evidence type="ECO:0000256" key="2">
    <source>
        <dbReference type="SAM" id="Phobius"/>
    </source>
</evidence>
<evidence type="ECO:0000313" key="4">
    <source>
        <dbReference type="Proteomes" id="UP001388673"/>
    </source>
</evidence>
<comment type="caution">
    <text evidence="3">The sequence shown here is derived from an EMBL/GenBank/DDBJ whole genome shotgun (WGS) entry which is preliminary data.</text>
</comment>
<dbReference type="Proteomes" id="UP001388673">
    <property type="component" value="Unassembled WGS sequence"/>
</dbReference>
<feature type="transmembrane region" description="Helical" evidence="2">
    <location>
        <begin position="191"/>
        <end position="208"/>
    </location>
</feature>
<feature type="compositionally biased region" description="Basic and acidic residues" evidence="1">
    <location>
        <begin position="379"/>
        <end position="394"/>
    </location>
</feature>
<feature type="compositionally biased region" description="Low complexity" evidence="1">
    <location>
        <begin position="403"/>
        <end position="413"/>
    </location>
</feature>
<reference evidence="3 4" key="1">
    <citation type="journal article" date="2024" name="bioRxiv">
        <title>Comparative genomics of Cryptococcus and Kwoniella reveals pathogenesis evolution and contrasting karyotype dynamics via intercentromeric recombination or chromosome fusion.</title>
        <authorList>
            <person name="Coelho M.A."/>
            <person name="David-Palma M."/>
            <person name="Shea T."/>
            <person name="Bowers K."/>
            <person name="McGinley-Smith S."/>
            <person name="Mohammad A.W."/>
            <person name="Gnirke A."/>
            <person name="Yurkov A.M."/>
            <person name="Nowrousian M."/>
            <person name="Sun S."/>
            <person name="Cuomo C.A."/>
            <person name="Heitman J."/>
        </authorList>
    </citation>
    <scope>NUCLEOTIDE SEQUENCE [LARGE SCALE GENOMIC DNA]</scope>
    <source>
        <strain evidence="3 4">CBS 13917</strain>
    </source>
</reference>
<keyword evidence="2" id="KW-1133">Transmembrane helix</keyword>
<dbReference type="RefSeq" id="XP_066802851.1">
    <property type="nucleotide sequence ID" value="XM_066946459.1"/>
</dbReference>
<feature type="compositionally biased region" description="Low complexity" evidence="1">
    <location>
        <begin position="423"/>
        <end position="436"/>
    </location>
</feature>
<dbReference type="EMBL" id="JBCAWK010000006">
    <property type="protein sequence ID" value="KAK8854613.1"/>
    <property type="molecule type" value="Genomic_DNA"/>
</dbReference>
<proteinExistence type="predicted"/>